<dbReference type="EMBL" id="BMJV01000001">
    <property type="protein sequence ID" value="GGG58776.1"/>
    <property type="molecule type" value="Genomic_DNA"/>
</dbReference>
<evidence type="ECO:0000313" key="6">
    <source>
        <dbReference type="EMBL" id="GGG58776.1"/>
    </source>
</evidence>
<dbReference type="InterPro" id="IPR039424">
    <property type="entry name" value="SBP_5"/>
</dbReference>
<dbReference type="InterPro" id="IPR006311">
    <property type="entry name" value="TAT_signal"/>
</dbReference>
<dbReference type="InterPro" id="IPR000914">
    <property type="entry name" value="SBP_5_dom"/>
</dbReference>
<evidence type="ECO:0000256" key="3">
    <source>
        <dbReference type="ARBA" id="ARBA00022448"/>
    </source>
</evidence>
<dbReference type="GO" id="GO:0030288">
    <property type="term" value="C:outer membrane-bounded periplasmic space"/>
    <property type="evidence" value="ECO:0007669"/>
    <property type="project" value="UniProtKB-ARBA"/>
</dbReference>
<accession>A0A8J2ZG95</accession>
<dbReference type="AlphaFoldDB" id="A0A8J2ZG95"/>
<sequence length="560" mass="61858">MTQYRKPGEIHPAALAHARELSAGQIDRREFLTRTTGLGLSAATAYALGGLGSPAVAQTSDEAMADTRDTLRIQMEVRPLRDPRRADWSEIANIYRGWLEYLVEYERDGTVRGMLLEDWEVSDDATRYLLHLRPEVRWNNGDAFTAADVTRMFAYWCDRSAEGNSMAGRLAVLVDPETGMLAEGAVTALDDLTVELLLPAPDVTLMVGLSDYPAALVHASHDPETMLENPVGTGPYLPQLLDPANRAVLQRNHDHDWWGDTAEGWGGATIERIEFIDYGTDPASWLAAAKAGDIDMLYENIGDFIALADDIGWQRSEVVTGSTVVLRGNQQARVGATMPYADLRVRRALQLAIDNEIMLELGHAGLGLVAQNHHVAPVHPDYADIGPTPFDPAQARVMMEEAGMTEFEHDLVTLDDGLAMRAGDAAAAMLRDAGFTVTRTVLPGSRFWSEWQSYPLSITEWNHRPLGIQVLALAYRSGEPWNESAYANPDFDALVAEALTIADAEARKDTMAKLERMLQEDGVIVQPFWRSLYRHARRGVTGAEIHPSFEIHLYKLGLDG</sequence>
<comment type="subcellular location">
    <subcellularLocation>
        <location evidence="1">Periplasm</location>
    </subcellularLocation>
</comment>
<name>A0A8J2ZG95_9RHOB</name>
<keyword evidence="7" id="KW-1185">Reference proteome</keyword>
<dbReference type="GO" id="GO:0015833">
    <property type="term" value="P:peptide transport"/>
    <property type="evidence" value="ECO:0007669"/>
    <property type="project" value="TreeGrafter"/>
</dbReference>
<dbReference type="PANTHER" id="PTHR30290">
    <property type="entry name" value="PERIPLASMIC BINDING COMPONENT OF ABC TRANSPORTER"/>
    <property type="match status" value="1"/>
</dbReference>
<evidence type="ECO:0000256" key="1">
    <source>
        <dbReference type="ARBA" id="ARBA00004418"/>
    </source>
</evidence>
<proteinExistence type="inferred from homology"/>
<dbReference type="PANTHER" id="PTHR30290:SF10">
    <property type="entry name" value="PERIPLASMIC OLIGOPEPTIDE-BINDING PROTEIN-RELATED"/>
    <property type="match status" value="1"/>
</dbReference>
<feature type="domain" description="Solute-binding protein family 5" evidence="5">
    <location>
        <begin position="111"/>
        <end position="464"/>
    </location>
</feature>
<dbReference type="Gene3D" id="3.10.105.10">
    <property type="entry name" value="Dipeptide-binding Protein, Domain 3"/>
    <property type="match status" value="1"/>
</dbReference>
<reference evidence="6" key="1">
    <citation type="journal article" date="2014" name="Int. J. Syst. Evol. Microbiol.">
        <title>Complete genome sequence of Corynebacterium casei LMG S-19264T (=DSM 44701T), isolated from a smear-ripened cheese.</title>
        <authorList>
            <consortium name="US DOE Joint Genome Institute (JGI-PGF)"/>
            <person name="Walter F."/>
            <person name="Albersmeier A."/>
            <person name="Kalinowski J."/>
            <person name="Ruckert C."/>
        </authorList>
    </citation>
    <scope>NUCLEOTIDE SEQUENCE</scope>
    <source>
        <strain evidence="6">CGMCC 1.15762</strain>
    </source>
</reference>
<reference evidence="6" key="2">
    <citation type="submission" date="2020-09" db="EMBL/GenBank/DDBJ databases">
        <authorList>
            <person name="Sun Q."/>
            <person name="Zhou Y."/>
        </authorList>
    </citation>
    <scope>NUCLEOTIDE SEQUENCE</scope>
    <source>
        <strain evidence="6">CGMCC 1.15762</strain>
    </source>
</reference>
<keyword evidence="3" id="KW-0813">Transport</keyword>
<evidence type="ECO:0000259" key="5">
    <source>
        <dbReference type="Pfam" id="PF00496"/>
    </source>
</evidence>
<dbReference type="InterPro" id="IPR030678">
    <property type="entry name" value="Peptide/Ni-bd"/>
</dbReference>
<dbReference type="SUPFAM" id="SSF53850">
    <property type="entry name" value="Periplasmic binding protein-like II"/>
    <property type="match status" value="1"/>
</dbReference>
<evidence type="ECO:0000256" key="2">
    <source>
        <dbReference type="ARBA" id="ARBA00005695"/>
    </source>
</evidence>
<comment type="caution">
    <text evidence="6">The sequence shown here is derived from an EMBL/GenBank/DDBJ whole genome shotgun (WGS) entry which is preliminary data.</text>
</comment>
<evidence type="ECO:0000256" key="4">
    <source>
        <dbReference type="ARBA" id="ARBA00022729"/>
    </source>
</evidence>
<dbReference type="GO" id="GO:0043190">
    <property type="term" value="C:ATP-binding cassette (ABC) transporter complex"/>
    <property type="evidence" value="ECO:0007669"/>
    <property type="project" value="InterPro"/>
</dbReference>
<dbReference type="Proteomes" id="UP000617145">
    <property type="component" value="Unassembled WGS sequence"/>
</dbReference>
<organism evidence="6 7">
    <name type="scientific">Salipiger pallidus</name>
    <dbReference type="NCBI Taxonomy" id="1775170"/>
    <lineage>
        <taxon>Bacteria</taxon>
        <taxon>Pseudomonadati</taxon>
        <taxon>Pseudomonadota</taxon>
        <taxon>Alphaproteobacteria</taxon>
        <taxon>Rhodobacterales</taxon>
        <taxon>Roseobacteraceae</taxon>
        <taxon>Salipiger</taxon>
    </lineage>
</organism>
<dbReference type="Gene3D" id="3.40.190.10">
    <property type="entry name" value="Periplasmic binding protein-like II"/>
    <property type="match status" value="1"/>
</dbReference>
<dbReference type="PROSITE" id="PS51318">
    <property type="entry name" value="TAT"/>
    <property type="match status" value="1"/>
</dbReference>
<protein>
    <submittedName>
        <fullName evidence="6">Diguanylate cyclase</fullName>
    </submittedName>
</protein>
<dbReference type="GO" id="GO:1904680">
    <property type="term" value="F:peptide transmembrane transporter activity"/>
    <property type="evidence" value="ECO:0007669"/>
    <property type="project" value="TreeGrafter"/>
</dbReference>
<dbReference type="PIRSF" id="PIRSF002741">
    <property type="entry name" value="MppA"/>
    <property type="match status" value="1"/>
</dbReference>
<gene>
    <name evidence="6" type="ORF">GCM10011415_00750</name>
</gene>
<dbReference type="CDD" id="cd08503">
    <property type="entry name" value="PBP2_NikA_DppA_OppA_like_17"/>
    <property type="match status" value="1"/>
</dbReference>
<dbReference type="RefSeq" id="WP_188787737.1">
    <property type="nucleotide sequence ID" value="NZ_BMJV01000001.1"/>
</dbReference>
<evidence type="ECO:0000313" key="7">
    <source>
        <dbReference type="Proteomes" id="UP000617145"/>
    </source>
</evidence>
<keyword evidence="4" id="KW-0732">Signal</keyword>
<comment type="similarity">
    <text evidence="2">Belongs to the bacterial solute-binding protein 5 family.</text>
</comment>
<dbReference type="Pfam" id="PF00496">
    <property type="entry name" value="SBP_bac_5"/>
    <property type="match status" value="1"/>
</dbReference>